<dbReference type="PANTHER" id="PTHR34456:SF13">
    <property type="entry name" value="REVERSE TRANSCRIPTASE DOMAIN-CONTAINING PROTEIN"/>
    <property type="match status" value="1"/>
</dbReference>
<dbReference type="Proteomes" id="UP000652761">
    <property type="component" value="Unassembled WGS sequence"/>
</dbReference>
<dbReference type="AlphaFoldDB" id="A0A843UTG3"/>
<dbReference type="InterPro" id="IPR008686">
    <property type="entry name" value="RNA_pol_mitovir"/>
</dbReference>
<dbReference type="SUPFAM" id="SSF56672">
    <property type="entry name" value="DNA/RNA polymerases"/>
    <property type="match status" value="1"/>
</dbReference>
<comment type="caution">
    <text evidence="1">The sequence shown here is derived from an EMBL/GenBank/DDBJ whole genome shotgun (WGS) entry which is preliminary data.</text>
</comment>
<reference evidence="1" key="1">
    <citation type="submission" date="2017-07" db="EMBL/GenBank/DDBJ databases">
        <title>Taro Niue Genome Assembly and Annotation.</title>
        <authorList>
            <person name="Atibalentja N."/>
            <person name="Keating K."/>
            <person name="Fields C.J."/>
        </authorList>
    </citation>
    <scope>NUCLEOTIDE SEQUENCE</scope>
    <source>
        <strain evidence="1">Niue_2</strain>
        <tissue evidence="1">Leaf</tissue>
    </source>
</reference>
<keyword evidence="2" id="KW-1185">Reference proteome</keyword>
<dbReference type="EMBL" id="NMUH01000848">
    <property type="protein sequence ID" value="MQL85756.1"/>
    <property type="molecule type" value="Genomic_DNA"/>
</dbReference>
<evidence type="ECO:0008006" key="3">
    <source>
        <dbReference type="Google" id="ProtNLM"/>
    </source>
</evidence>
<evidence type="ECO:0000313" key="2">
    <source>
        <dbReference type="Proteomes" id="UP000652761"/>
    </source>
</evidence>
<protein>
    <recommendedName>
        <fullName evidence="3">RNA-dependent RNA polymerase</fullName>
    </recommendedName>
</protein>
<organism evidence="1 2">
    <name type="scientific">Colocasia esculenta</name>
    <name type="common">Wild taro</name>
    <name type="synonym">Arum esculentum</name>
    <dbReference type="NCBI Taxonomy" id="4460"/>
    <lineage>
        <taxon>Eukaryota</taxon>
        <taxon>Viridiplantae</taxon>
        <taxon>Streptophyta</taxon>
        <taxon>Embryophyta</taxon>
        <taxon>Tracheophyta</taxon>
        <taxon>Spermatophyta</taxon>
        <taxon>Magnoliopsida</taxon>
        <taxon>Liliopsida</taxon>
        <taxon>Araceae</taxon>
        <taxon>Aroideae</taxon>
        <taxon>Colocasieae</taxon>
        <taxon>Colocasia</taxon>
    </lineage>
</organism>
<evidence type="ECO:0000313" key="1">
    <source>
        <dbReference type="EMBL" id="MQL85756.1"/>
    </source>
</evidence>
<dbReference type="OrthoDB" id="786689at2759"/>
<sequence>MINTLVTKKAFCYRFTKGQPLGFDSSWPVFALTHHALVWLTAWRALPGKEFLDYVILGDDLVIGHPKWLKEYVKIMNDCEVTILKEKSLISSTGALEFTKKFITDKDSMDLSPVSLKVLNIFSGFTPAFHFHLLGVNLRTSIRLRGGGYPVYNNEGISKGS</sequence>
<dbReference type="PANTHER" id="PTHR34456">
    <property type="entry name" value="MITOVIRUS RNA-DEPENDENT RNA POLYMERASE"/>
    <property type="match status" value="1"/>
</dbReference>
<dbReference type="Pfam" id="PF05919">
    <property type="entry name" value="Mitovir_RNA_pol"/>
    <property type="match status" value="1"/>
</dbReference>
<dbReference type="InterPro" id="IPR043502">
    <property type="entry name" value="DNA/RNA_pol_sf"/>
</dbReference>
<accession>A0A843UTG3</accession>
<gene>
    <name evidence="1" type="ORF">Taro_018274</name>
</gene>
<proteinExistence type="predicted"/>
<name>A0A843UTG3_COLES</name>